<dbReference type="AlphaFoldDB" id="A0A6I4I8U1"/>
<dbReference type="Proteomes" id="UP000434850">
    <property type="component" value="Unassembled WGS sequence"/>
</dbReference>
<dbReference type="PROSITE" id="PS51257">
    <property type="entry name" value="PROKAR_LIPOPROTEIN"/>
    <property type="match status" value="1"/>
</dbReference>
<feature type="signal peptide" evidence="1">
    <location>
        <begin position="1"/>
        <end position="17"/>
    </location>
</feature>
<gene>
    <name evidence="2" type="ORF">GO816_09410</name>
</gene>
<protein>
    <recommendedName>
        <fullName evidence="4">Lipocalin-like domain-containing protein</fullName>
    </recommendedName>
</protein>
<organism evidence="2 3">
    <name type="scientific">Mucilaginibacter aquatilis</name>
    <dbReference type="NCBI Taxonomy" id="1517760"/>
    <lineage>
        <taxon>Bacteria</taxon>
        <taxon>Pseudomonadati</taxon>
        <taxon>Bacteroidota</taxon>
        <taxon>Sphingobacteriia</taxon>
        <taxon>Sphingobacteriales</taxon>
        <taxon>Sphingobacteriaceae</taxon>
        <taxon>Mucilaginibacter</taxon>
    </lineage>
</organism>
<comment type="caution">
    <text evidence="2">The sequence shown here is derived from an EMBL/GenBank/DDBJ whole genome shotgun (WGS) entry which is preliminary data.</text>
</comment>
<evidence type="ECO:0000256" key="1">
    <source>
        <dbReference type="SAM" id="SignalP"/>
    </source>
</evidence>
<keyword evidence="3" id="KW-1185">Reference proteome</keyword>
<sequence length="132" mass="14756">MKSLIAASILFVAIISACNSSQSFKGKWNYAGGIYNGKKEGSTQGYLLKRTYTDKDFEAFMIEDGGEPQKYQAGNYKLEGDSCTETETFSTQPSTLTGVNVNYSYQLKNDSLILRGKLPTGMQVEEYWIKEK</sequence>
<proteinExistence type="predicted"/>
<keyword evidence="1" id="KW-0732">Signal</keyword>
<name>A0A6I4I8U1_9SPHI</name>
<reference evidence="2 3" key="1">
    <citation type="submission" date="2019-12" db="EMBL/GenBank/DDBJ databases">
        <title>Mucilaginibacter sp. HME9299 genome sequencing and assembly.</title>
        <authorList>
            <person name="Kang H."/>
            <person name="Kim H."/>
            <person name="Joh K."/>
        </authorList>
    </citation>
    <scope>NUCLEOTIDE SEQUENCE [LARGE SCALE GENOMIC DNA]</scope>
    <source>
        <strain evidence="2 3">HME9299</strain>
    </source>
</reference>
<dbReference type="Gene3D" id="2.40.128.490">
    <property type="entry name" value="Uncharacterised protein PF14869, DUF4488"/>
    <property type="match status" value="1"/>
</dbReference>
<feature type="chain" id="PRO_5026079599" description="Lipocalin-like domain-containing protein" evidence="1">
    <location>
        <begin position="18"/>
        <end position="132"/>
    </location>
</feature>
<evidence type="ECO:0000313" key="3">
    <source>
        <dbReference type="Proteomes" id="UP000434850"/>
    </source>
</evidence>
<evidence type="ECO:0008006" key="4">
    <source>
        <dbReference type="Google" id="ProtNLM"/>
    </source>
</evidence>
<evidence type="ECO:0000313" key="2">
    <source>
        <dbReference type="EMBL" id="MVN91337.1"/>
    </source>
</evidence>
<dbReference type="OrthoDB" id="797882at2"/>
<dbReference type="RefSeq" id="WP_157541558.1">
    <property type="nucleotide sequence ID" value="NZ_WQLA01000003.1"/>
</dbReference>
<dbReference type="EMBL" id="WQLA01000003">
    <property type="protein sequence ID" value="MVN91337.1"/>
    <property type="molecule type" value="Genomic_DNA"/>
</dbReference>
<accession>A0A6I4I8U1</accession>